<evidence type="ECO:0000256" key="12">
    <source>
        <dbReference type="ARBA" id="ARBA00025694"/>
    </source>
</evidence>
<reference evidence="20" key="1">
    <citation type="submission" date="2022-06" db="EMBL/GenBank/DDBJ databases">
        <title>Aquibacillus sp. a new bacterium isolated from soil saline samples.</title>
        <authorList>
            <person name="Galisteo C."/>
            <person name="De La Haba R."/>
            <person name="Sanchez-Porro C."/>
            <person name="Ventosa A."/>
        </authorList>
    </citation>
    <scope>NUCLEOTIDE SEQUENCE</scope>
    <source>
        <strain evidence="20">3ASR75-11</strain>
    </source>
</reference>
<evidence type="ECO:0000256" key="15">
    <source>
        <dbReference type="ARBA" id="ARBA00032189"/>
    </source>
</evidence>
<accession>A0A9X4APS3</accession>
<keyword evidence="6" id="KW-1003">Cell membrane</keyword>
<feature type="transmembrane region" description="Helical" evidence="18">
    <location>
        <begin position="30"/>
        <end position="51"/>
    </location>
</feature>
<evidence type="ECO:0000256" key="4">
    <source>
        <dbReference type="ARBA" id="ARBA00014687"/>
    </source>
</evidence>
<evidence type="ECO:0000256" key="18">
    <source>
        <dbReference type="SAM" id="Phobius"/>
    </source>
</evidence>
<dbReference type="InterPro" id="IPR000298">
    <property type="entry name" value="Cyt_c_oxidase-like_su3"/>
</dbReference>
<evidence type="ECO:0000256" key="7">
    <source>
        <dbReference type="ARBA" id="ARBA00022692"/>
    </source>
</evidence>
<evidence type="ECO:0000256" key="11">
    <source>
        <dbReference type="ARBA" id="ARBA00023136"/>
    </source>
</evidence>
<dbReference type="InterPro" id="IPR014206">
    <property type="entry name" value="Cyt_c_ubiqinol_oxidase_su3"/>
</dbReference>
<dbReference type="FunFam" id="1.20.120.80:FF:000001">
    <property type="entry name" value="Cytochrome (Ubi)quinol oxidase subunit III"/>
    <property type="match status" value="1"/>
</dbReference>
<evidence type="ECO:0000313" key="21">
    <source>
        <dbReference type="Proteomes" id="UP001145050"/>
    </source>
</evidence>
<keyword evidence="11 18" id="KW-0472">Membrane</keyword>
<keyword evidence="7 17" id="KW-0812">Transmembrane</keyword>
<dbReference type="Pfam" id="PF00510">
    <property type="entry name" value="COX3"/>
    <property type="match status" value="1"/>
</dbReference>
<evidence type="ECO:0000256" key="13">
    <source>
        <dbReference type="ARBA" id="ARBA00030072"/>
    </source>
</evidence>
<evidence type="ECO:0000256" key="9">
    <source>
        <dbReference type="ARBA" id="ARBA00022989"/>
    </source>
</evidence>
<dbReference type="GO" id="GO:0009486">
    <property type="term" value="F:cytochrome bo3 ubiquinol oxidase activity"/>
    <property type="evidence" value="ECO:0007669"/>
    <property type="project" value="InterPro"/>
</dbReference>
<keyword evidence="21" id="KW-1185">Reference proteome</keyword>
<dbReference type="InterPro" id="IPR033946">
    <property type="entry name" value="Ubiquinol_oxase_su3_dom"/>
</dbReference>
<evidence type="ECO:0000256" key="8">
    <source>
        <dbReference type="ARBA" id="ARBA00022982"/>
    </source>
</evidence>
<dbReference type="AlphaFoldDB" id="A0A9X4APS3"/>
<dbReference type="GO" id="GO:0005886">
    <property type="term" value="C:plasma membrane"/>
    <property type="evidence" value="ECO:0007669"/>
    <property type="project" value="UniProtKB-SubCell"/>
</dbReference>
<dbReference type="EMBL" id="JAMQKB010000023">
    <property type="protein sequence ID" value="MDC3425858.1"/>
    <property type="molecule type" value="Genomic_DNA"/>
</dbReference>
<evidence type="ECO:0000259" key="19">
    <source>
        <dbReference type="PROSITE" id="PS50253"/>
    </source>
</evidence>
<feature type="transmembrane region" description="Helical" evidence="18">
    <location>
        <begin position="71"/>
        <end position="93"/>
    </location>
</feature>
<dbReference type="RefSeq" id="WP_272437677.1">
    <property type="nucleotide sequence ID" value="NZ_JAMQKB010000023.1"/>
</dbReference>
<dbReference type="NCBIfam" id="TIGR02842">
    <property type="entry name" value="CyoC"/>
    <property type="match status" value="1"/>
</dbReference>
<comment type="function">
    <text evidence="12">Cytochrome bo(3) ubiquinol terminal oxidase is the component of the aerobic respiratory chain of E.coli that predominates when cells are grown at high aeration. Has proton pump activity across the membrane in addition to electron transfer, pumping 2 protons/electron.</text>
</comment>
<feature type="transmembrane region" description="Helical" evidence="18">
    <location>
        <begin position="100"/>
        <end position="118"/>
    </location>
</feature>
<comment type="caution">
    <text evidence="20">The sequence shown here is derived from an EMBL/GenBank/DDBJ whole genome shotgun (WGS) entry which is preliminary data.</text>
</comment>
<gene>
    <name evidence="20" type="primary">cyoC</name>
    <name evidence="20" type="ORF">NC797_15220</name>
</gene>
<feature type="transmembrane region" description="Helical" evidence="18">
    <location>
        <begin position="181"/>
        <end position="204"/>
    </location>
</feature>
<comment type="similarity">
    <text evidence="2 17">Belongs to the cytochrome c oxidase subunit 3 family.</text>
</comment>
<dbReference type="SUPFAM" id="SSF81452">
    <property type="entry name" value="Cytochrome c oxidase subunit III-like"/>
    <property type="match status" value="1"/>
</dbReference>
<dbReference type="CDD" id="cd02863">
    <property type="entry name" value="Ubiquinol_oxidase_III"/>
    <property type="match status" value="1"/>
</dbReference>
<sequence>MEYASKNKIKHIEDEHDHDHEHDESSIKTFGFWVFLITDLILFATLFATYTVLRTRYNGGPTGEELFEIPIFVAETFILLTSSFTSGLATLGLKRKNPKIVIGWLIVTAILGLAFIGLEITEFTTLVEEGAAISTSAFLSAFYVLVGTHGIHVSAGIIWMASTIIQIARYGITKDTEHKTYIVTLYWHFLDVVWIFIFTVVYLIGVM</sequence>
<dbReference type="GO" id="GO:0019646">
    <property type="term" value="P:aerobic electron transport chain"/>
    <property type="evidence" value="ECO:0007669"/>
    <property type="project" value="InterPro"/>
</dbReference>
<dbReference type="PANTHER" id="PTHR11403">
    <property type="entry name" value="CYTOCHROME C OXIDASE SUBUNIT III"/>
    <property type="match status" value="1"/>
</dbReference>
<evidence type="ECO:0000256" key="17">
    <source>
        <dbReference type="RuleBase" id="RU003376"/>
    </source>
</evidence>
<evidence type="ECO:0000313" key="20">
    <source>
        <dbReference type="EMBL" id="MDC3425858.1"/>
    </source>
</evidence>
<organism evidence="20 21">
    <name type="scientific">Terrihalobacillus insolitus</name>
    <dbReference type="NCBI Taxonomy" id="2950438"/>
    <lineage>
        <taxon>Bacteria</taxon>
        <taxon>Bacillati</taxon>
        <taxon>Bacillota</taxon>
        <taxon>Bacilli</taxon>
        <taxon>Bacillales</taxon>
        <taxon>Bacillaceae</taxon>
        <taxon>Terrihalobacillus</taxon>
    </lineage>
</organism>
<dbReference type="Proteomes" id="UP001145050">
    <property type="component" value="Unassembled WGS sequence"/>
</dbReference>
<dbReference type="InterPro" id="IPR024791">
    <property type="entry name" value="Cyt_c/ubiquinol_Oxase_su3"/>
</dbReference>
<dbReference type="PROSITE" id="PS50253">
    <property type="entry name" value="COX3"/>
    <property type="match status" value="1"/>
</dbReference>
<protein>
    <recommendedName>
        <fullName evidence="4">Cytochrome bo(3) ubiquinol oxidase subunit 3</fullName>
    </recommendedName>
    <alternativeName>
        <fullName evidence="15">Cytochrome o ubiquinol oxidase subunit 3</fullName>
    </alternativeName>
    <alternativeName>
        <fullName evidence="13">Oxidase bo(3) subunit 3</fullName>
    </alternativeName>
    <alternativeName>
        <fullName evidence="16">Ubiquinol oxidase polypeptide III</fullName>
    </alternativeName>
    <alternativeName>
        <fullName evidence="14">Ubiquinol oxidase subunit 3</fullName>
    </alternativeName>
</protein>
<feature type="transmembrane region" description="Helical" evidence="18">
    <location>
        <begin position="138"/>
        <end position="160"/>
    </location>
</feature>
<evidence type="ECO:0000256" key="14">
    <source>
        <dbReference type="ARBA" id="ARBA00031884"/>
    </source>
</evidence>
<evidence type="ECO:0000256" key="16">
    <source>
        <dbReference type="ARBA" id="ARBA00032717"/>
    </source>
</evidence>
<keyword evidence="8" id="KW-0249">Electron transport</keyword>
<dbReference type="InterPro" id="IPR013833">
    <property type="entry name" value="Cyt_c_oxidase_su3_a-hlx"/>
</dbReference>
<dbReference type="PANTHER" id="PTHR11403:SF2">
    <property type="entry name" value="CYTOCHROME BO(3) UBIQUINOL OXIDASE SUBUNIT 3"/>
    <property type="match status" value="1"/>
</dbReference>
<evidence type="ECO:0000256" key="5">
    <source>
        <dbReference type="ARBA" id="ARBA00022448"/>
    </source>
</evidence>
<evidence type="ECO:0000256" key="1">
    <source>
        <dbReference type="ARBA" id="ARBA00004651"/>
    </source>
</evidence>
<comment type="subcellular location">
    <subcellularLocation>
        <location evidence="1 17">Cell membrane</location>
        <topology evidence="1 17">Multi-pass membrane protein</topology>
    </subcellularLocation>
</comment>
<keyword evidence="9 18" id="KW-1133">Transmembrane helix</keyword>
<dbReference type="Gene3D" id="1.20.120.80">
    <property type="entry name" value="Cytochrome c oxidase, subunit III, four-helix bundle"/>
    <property type="match status" value="1"/>
</dbReference>
<keyword evidence="10" id="KW-0560">Oxidoreductase</keyword>
<proteinExistence type="inferred from homology"/>
<name>A0A9X4APS3_9BACI</name>
<evidence type="ECO:0000256" key="2">
    <source>
        <dbReference type="ARBA" id="ARBA00010581"/>
    </source>
</evidence>
<dbReference type="InterPro" id="IPR035973">
    <property type="entry name" value="Cyt_c_oxidase_su3-like_sf"/>
</dbReference>
<evidence type="ECO:0000256" key="3">
    <source>
        <dbReference type="ARBA" id="ARBA00011700"/>
    </source>
</evidence>
<feature type="domain" description="Heme-copper oxidase subunit III family profile" evidence="19">
    <location>
        <begin position="1"/>
        <end position="206"/>
    </location>
</feature>
<evidence type="ECO:0000256" key="10">
    <source>
        <dbReference type="ARBA" id="ARBA00023002"/>
    </source>
</evidence>
<evidence type="ECO:0000256" key="6">
    <source>
        <dbReference type="ARBA" id="ARBA00022475"/>
    </source>
</evidence>
<keyword evidence="5" id="KW-0813">Transport</keyword>
<comment type="subunit">
    <text evidence="3">Heterooctamer of two A chains, two B chains, two C chains and two D chains.</text>
</comment>
<dbReference type="GO" id="GO:0004129">
    <property type="term" value="F:cytochrome-c oxidase activity"/>
    <property type="evidence" value="ECO:0007669"/>
    <property type="project" value="InterPro"/>
</dbReference>